<dbReference type="Pfam" id="PF00072">
    <property type="entry name" value="Response_reg"/>
    <property type="match status" value="1"/>
</dbReference>
<gene>
    <name evidence="10" type="ORF">OU798_06050</name>
</gene>
<evidence type="ECO:0000256" key="5">
    <source>
        <dbReference type="ARBA" id="ARBA00022777"/>
    </source>
</evidence>
<dbReference type="CDD" id="cd00082">
    <property type="entry name" value="HisKA"/>
    <property type="match status" value="1"/>
</dbReference>
<keyword evidence="5 10" id="KW-0418">Kinase</keyword>
<dbReference type="RefSeq" id="WP_343332229.1">
    <property type="nucleotide sequence ID" value="NZ_JAPOHD010000012.1"/>
</dbReference>
<comment type="caution">
    <text evidence="10">The sequence shown here is derived from an EMBL/GenBank/DDBJ whole genome shotgun (WGS) entry which is preliminary data.</text>
</comment>
<evidence type="ECO:0000313" key="10">
    <source>
        <dbReference type="EMBL" id="MCY1719896.1"/>
    </source>
</evidence>
<dbReference type="SUPFAM" id="SSF52172">
    <property type="entry name" value="CheY-like"/>
    <property type="match status" value="1"/>
</dbReference>
<keyword evidence="3 6" id="KW-0597">Phosphoprotein</keyword>
<dbReference type="Gene3D" id="3.40.50.2300">
    <property type="match status" value="1"/>
</dbReference>
<dbReference type="GO" id="GO:0005886">
    <property type="term" value="C:plasma membrane"/>
    <property type="evidence" value="ECO:0007669"/>
    <property type="project" value="TreeGrafter"/>
</dbReference>
<dbReference type="SMART" id="SM00387">
    <property type="entry name" value="HATPase_c"/>
    <property type="match status" value="1"/>
</dbReference>
<reference evidence="10" key="1">
    <citation type="submission" date="2022-11" db="EMBL/GenBank/DDBJ databases">
        <title>Marilongibacter aestuarii gen. nov., sp. nov., isolated from tidal flat sediment.</title>
        <authorList>
            <person name="Jiayan W."/>
        </authorList>
    </citation>
    <scope>NUCLEOTIDE SEQUENCE</scope>
    <source>
        <strain evidence="10">Z1-6</strain>
    </source>
</reference>
<dbReference type="EC" id="2.7.13.3" evidence="2"/>
<dbReference type="InterPro" id="IPR003594">
    <property type="entry name" value="HATPase_dom"/>
</dbReference>
<dbReference type="PANTHER" id="PTHR43047:SF72">
    <property type="entry name" value="OSMOSENSING HISTIDINE PROTEIN KINASE SLN1"/>
    <property type="match status" value="1"/>
</dbReference>
<evidence type="ECO:0000259" key="9">
    <source>
        <dbReference type="PROSITE" id="PS50110"/>
    </source>
</evidence>
<dbReference type="EMBL" id="JAPOHD010000012">
    <property type="protein sequence ID" value="MCY1719896.1"/>
    <property type="molecule type" value="Genomic_DNA"/>
</dbReference>
<dbReference type="PANTHER" id="PTHR43047">
    <property type="entry name" value="TWO-COMPONENT HISTIDINE PROTEIN KINASE"/>
    <property type="match status" value="1"/>
</dbReference>
<keyword evidence="4" id="KW-0808">Transferase</keyword>
<dbReference type="FunFam" id="3.30.565.10:FF:000006">
    <property type="entry name" value="Sensor histidine kinase WalK"/>
    <property type="match status" value="1"/>
</dbReference>
<evidence type="ECO:0000256" key="6">
    <source>
        <dbReference type="PROSITE-ProRule" id="PRU00169"/>
    </source>
</evidence>
<keyword evidence="11" id="KW-1185">Reference proteome</keyword>
<dbReference type="SUPFAM" id="SSF47384">
    <property type="entry name" value="Homodimeric domain of signal transducing histidine kinase"/>
    <property type="match status" value="1"/>
</dbReference>
<sequence>MEKQTILCVDDEEIILEALQEQLDSSFGHEYHIETSDSGEDALEYFKELISEGQQVPVVISDYIMPGMKGDELLKEIHRLSPGSLKILLTGQASIEGISNAINNAQLYRYIAKPWDKDDLVLTVKEAIKSFFQEIKIRKQNKELLTLNASLEDQVAKRTEELRLANAEKDKFFSIIAHDLKSPFNALLGLSEIMIENWDVLPDEDKIEFTKDIHNASENTYNLLKNLLEWTRSQTGRISIEPSKFHPAEIVEENFTVLKQHADSKQISITNEIEKDYACLADKNMVSTVFRNLISNAIKFTNPGGKITVSSTANGNFCTFNISDNGIGMNEDTLKELFNLSNKSQRAGTSQESGTGLGLILCKEFVEKNGGNISVSSKENQGSTFSFSLTKAVG</sequence>
<dbReference type="Gene3D" id="3.30.565.10">
    <property type="entry name" value="Histidine kinase-like ATPase, C-terminal domain"/>
    <property type="match status" value="1"/>
</dbReference>
<dbReference type="GO" id="GO:0009927">
    <property type="term" value="F:histidine phosphotransfer kinase activity"/>
    <property type="evidence" value="ECO:0007669"/>
    <property type="project" value="TreeGrafter"/>
</dbReference>
<dbReference type="InterPro" id="IPR005467">
    <property type="entry name" value="His_kinase_dom"/>
</dbReference>
<evidence type="ECO:0000256" key="7">
    <source>
        <dbReference type="SAM" id="Coils"/>
    </source>
</evidence>
<dbReference type="InterPro" id="IPR036097">
    <property type="entry name" value="HisK_dim/P_sf"/>
</dbReference>
<keyword evidence="7" id="KW-0175">Coiled coil</keyword>
<dbReference type="Proteomes" id="UP001145087">
    <property type="component" value="Unassembled WGS sequence"/>
</dbReference>
<dbReference type="CDD" id="cd00075">
    <property type="entry name" value="HATPase"/>
    <property type="match status" value="1"/>
</dbReference>
<organism evidence="10 11">
    <name type="scientific">Draconibacterium aestuarii</name>
    <dbReference type="NCBI Taxonomy" id="2998507"/>
    <lineage>
        <taxon>Bacteria</taxon>
        <taxon>Pseudomonadati</taxon>
        <taxon>Bacteroidota</taxon>
        <taxon>Bacteroidia</taxon>
        <taxon>Marinilabiliales</taxon>
        <taxon>Prolixibacteraceae</taxon>
        <taxon>Draconibacterium</taxon>
    </lineage>
</organism>
<dbReference type="PRINTS" id="PR00344">
    <property type="entry name" value="BCTRLSENSOR"/>
</dbReference>
<dbReference type="InterPro" id="IPR001789">
    <property type="entry name" value="Sig_transdc_resp-reg_receiver"/>
</dbReference>
<accession>A0A9X3J5W5</accession>
<feature type="modified residue" description="4-aspartylphosphate" evidence="6">
    <location>
        <position position="62"/>
    </location>
</feature>
<dbReference type="SMART" id="SM00388">
    <property type="entry name" value="HisKA"/>
    <property type="match status" value="1"/>
</dbReference>
<feature type="coiled-coil region" evidence="7">
    <location>
        <begin position="141"/>
        <end position="168"/>
    </location>
</feature>
<dbReference type="PROSITE" id="PS50110">
    <property type="entry name" value="RESPONSE_REGULATORY"/>
    <property type="match status" value="1"/>
</dbReference>
<evidence type="ECO:0000313" key="11">
    <source>
        <dbReference type="Proteomes" id="UP001145087"/>
    </source>
</evidence>
<protein>
    <recommendedName>
        <fullName evidence="2">histidine kinase</fullName>
        <ecNumber evidence="2">2.7.13.3</ecNumber>
    </recommendedName>
</protein>
<feature type="domain" description="Response regulatory" evidence="9">
    <location>
        <begin position="5"/>
        <end position="128"/>
    </location>
</feature>
<dbReference type="SUPFAM" id="SSF55874">
    <property type="entry name" value="ATPase domain of HSP90 chaperone/DNA topoisomerase II/histidine kinase"/>
    <property type="match status" value="1"/>
</dbReference>
<dbReference type="AlphaFoldDB" id="A0A9X3J5W5"/>
<evidence type="ECO:0000256" key="2">
    <source>
        <dbReference type="ARBA" id="ARBA00012438"/>
    </source>
</evidence>
<dbReference type="Pfam" id="PF02518">
    <property type="entry name" value="HATPase_c"/>
    <property type="match status" value="1"/>
</dbReference>
<dbReference type="PROSITE" id="PS50109">
    <property type="entry name" value="HIS_KIN"/>
    <property type="match status" value="1"/>
</dbReference>
<evidence type="ECO:0000256" key="3">
    <source>
        <dbReference type="ARBA" id="ARBA00022553"/>
    </source>
</evidence>
<dbReference type="Gene3D" id="1.10.287.130">
    <property type="match status" value="1"/>
</dbReference>
<dbReference type="Pfam" id="PF00512">
    <property type="entry name" value="HisKA"/>
    <property type="match status" value="1"/>
</dbReference>
<dbReference type="InterPro" id="IPR003661">
    <property type="entry name" value="HisK_dim/P_dom"/>
</dbReference>
<evidence type="ECO:0000256" key="4">
    <source>
        <dbReference type="ARBA" id="ARBA00022679"/>
    </source>
</evidence>
<evidence type="ECO:0000259" key="8">
    <source>
        <dbReference type="PROSITE" id="PS50109"/>
    </source>
</evidence>
<dbReference type="SMART" id="SM00448">
    <property type="entry name" value="REC"/>
    <property type="match status" value="1"/>
</dbReference>
<dbReference type="CDD" id="cd17569">
    <property type="entry name" value="REC_HupR-like"/>
    <property type="match status" value="1"/>
</dbReference>
<proteinExistence type="predicted"/>
<dbReference type="InterPro" id="IPR036890">
    <property type="entry name" value="HATPase_C_sf"/>
</dbReference>
<dbReference type="InterPro" id="IPR004358">
    <property type="entry name" value="Sig_transdc_His_kin-like_C"/>
</dbReference>
<comment type="catalytic activity">
    <reaction evidence="1">
        <text>ATP + protein L-histidine = ADP + protein N-phospho-L-histidine.</text>
        <dbReference type="EC" id="2.7.13.3"/>
    </reaction>
</comment>
<feature type="domain" description="Histidine kinase" evidence="8">
    <location>
        <begin position="175"/>
        <end position="393"/>
    </location>
</feature>
<name>A0A9X3J5W5_9BACT</name>
<dbReference type="InterPro" id="IPR011006">
    <property type="entry name" value="CheY-like_superfamily"/>
</dbReference>
<evidence type="ECO:0000256" key="1">
    <source>
        <dbReference type="ARBA" id="ARBA00000085"/>
    </source>
</evidence>
<dbReference type="GO" id="GO:0000155">
    <property type="term" value="F:phosphorelay sensor kinase activity"/>
    <property type="evidence" value="ECO:0007669"/>
    <property type="project" value="InterPro"/>
</dbReference>